<evidence type="ECO:0000256" key="6">
    <source>
        <dbReference type="ARBA" id="ARBA00023274"/>
    </source>
</evidence>
<dbReference type="InterPro" id="IPR012954">
    <property type="entry name" value="BP28_C_dom"/>
</dbReference>
<dbReference type="OrthoDB" id="31183at2759"/>
<keyword evidence="6 7" id="KW-0687">Ribonucleoprotein</keyword>
<evidence type="ECO:0000256" key="2">
    <source>
        <dbReference type="ARBA" id="ARBA00010559"/>
    </source>
</evidence>
<dbReference type="InterPro" id="IPR040191">
    <property type="entry name" value="UTP10"/>
</dbReference>
<dbReference type="Proteomes" id="UP000479000">
    <property type="component" value="Unassembled WGS sequence"/>
</dbReference>
<name>A0A6H5HZ65_9HEMI</name>
<dbReference type="PANTHER" id="PTHR13457">
    <property type="entry name" value="BAP28"/>
    <property type="match status" value="1"/>
</dbReference>
<comment type="similarity">
    <text evidence="2 7">Belongs to the HEATR1/UTP10 family.</text>
</comment>
<dbReference type="GO" id="GO:0030686">
    <property type="term" value="C:90S preribosome"/>
    <property type="evidence" value="ECO:0007669"/>
    <property type="project" value="TreeGrafter"/>
</dbReference>
<dbReference type="GO" id="GO:0034455">
    <property type="term" value="C:t-UTP complex"/>
    <property type="evidence" value="ECO:0007669"/>
    <property type="project" value="TreeGrafter"/>
</dbReference>
<evidence type="ECO:0000256" key="1">
    <source>
        <dbReference type="ARBA" id="ARBA00004604"/>
    </source>
</evidence>
<evidence type="ECO:0000256" key="7">
    <source>
        <dbReference type="RuleBase" id="RU367065"/>
    </source>
</evidence>
<evidence type="ECO:0000313" key="10">
    <source>
        <dbReference type="Proteomes" id="UP000479000"/>
    </source>
</evidence>
<evidence type="ECO:0000256" key="5">
    <source>
        <dbReference type="ARBA" id="ARBA00023242"/>
    </source>
</evidence>
<dbReference type="GO" id="GO:0032040">
    <property type="term" value="C:small-subunit processome"/>
    <property type="evidence" value="ECO:0007669"/>
    <property type="project" value="TreeGrafter"/>
</dbReference>
<dbReference type="AlphaFoldDB" id="A0A6H5HZ65"/>
<evidence type="ECO:0000256" key="3">
    <source>
        <dbReference type="ARBA" id="ARBA00022517"/>
    </source>
</evidence>
<dbReference type="GO" id="GO:0030515">
    <property type="term" value="F:snoRNA binding"/>
    <property type="evidence" value="ECO:0007669"/>
    <property type="project" value="TreeGrafter"/>
</dbReference>
<dbReference type="InterPro" id="IPR016024">
    <property type="entry name" value="ARM-type_fold"/>
</dbReference>
<feature type="domain" description="BP28 C-terminal" evidence="8">
    <location>
        <begin position="209"/>
        <end position="381"/>
    </location>
</feature>
<evidence type="ECO:0000259" key="8">
    <source>
        <dbReference type="SMART" id="SM01036"/>
    </source>
</evidence>
<keyword evidence="10" id="KW-1185">Reference proteome</keyword>
<evidence type="ECO:0000313" key="9">
    <source>
        <dbReference type="EMBL" id="CAB0020634.1"/>
    </source>
</evidence>
<dbReference type="PANTHER" id="PTHR13457:SF1">
    <property type="entry name" value="HEAT REPEAT-CONTAINING PROTEIN 1"/>
    <property type="match status" value="1"/>
</dbReference>
<gene>
    <name evidence="9" type="ORF">NTEN_LOCUS24206</name>
</gene>
<accession>A0A6H5HZ65</accession>
<sequence>MFQINALLPTDLFLMVIKDLLNSEAEVIRRKAMELLGWRLQDPRRPVIQETLFTLLGPFTSILDSIVDDPGTSTMTQERQLTLQTALFTLKLMARQLATSYVAEFKQILAKVVALVTEGNVTNWAVLGSLALCAGELFALLKSSVLSVLPQFVPTLIDLLKSQFNVDEGQKLSSEVPSRVLVPAAASSFAKFVKKGNHSAIPPLMAVLSSSLVSSADLTPELSSFFLKALQFRSDHSDLDLHEVSEVESSVIASILTLSLKLSEAGFRPMYSKFFEWAHRGNQPERLITFYSQVIDAHLIAHYTHSLRRLSLKLGEALKNLFNLFAGLFIENASELLQLTNLNVEPGGYFQGDQATTKTCLLVDSILASLHVVFLHDSHNFVNKERFACLMKPLVDQVGY</sequence>
<organism evidence="9 10">
    <name type="scientific">Nesidiocoris tenuis</name>
    <dbReference type="NCBI Taxonomy" id="355587"/>
    <lineage>
        <taxon>Eukaryota</taxon>
        <taxon>Metazoa</taxon>
        <taxon>Ecdysozoa</taxon>
        <taxon>Arthropoda</taxon>
        <taxon>Hexapoda</taxon>
        <taxon>Insecta</taxon>
        <taxon>Pterygota</taxon>
        <taxon>Neoptera</taxon>
        <taxon>Paraneoptera</taxon>
        <taxon>Hemiptera</taxon>
        <taxon>Heteroptera</taxon>
        <taxon>Panheteroptera</taxon>
        <taxon>Cimicomorpha</taxon>
        <taxon>Miridae</taxon>
        <taxon>Dicyphina</taxon>
        <taxon>Nesidiocoris</taxon>
    </lineage>
</organism>
<keyword evidence="5 7" id="KW-0539">Nucleus</keyword>
<dbReference type="GO" id="GO:0000462">
    <property type="term" value="P:maturation of SSU-rRNA from tricistronic rRNA transcript (SSU-rRNA, 5.8S rRNA, LSU-rRNA)"/>
    <property type="evidence" value="ECO:0007669"/>
    <property type="project" value="TreeGrafter"/>
</dbReference>
<keyword evidence="4 7" id="KW-0698">rRNA processing</keyword>
<dbReference type="SMART" id="SM01036">
    <property type="entry name" value="BP28CT"/>
    <property type="match status" value="1"/>
</dbReference>
<dbReference type="Pfam" id="PF08146">
    <property type="entry name" value="BP28CT"/>
    <property type="match status" value="1"/>
</dbReference>
<comment type="subcellular location">
    <subcellularLocation>
        <location evidence="1 7">Nucleus</location>
        <location evidence="1 7">Nucleolus</location>
    </subcellularLocation>
</comment>
<reference evidence="9 10" key="1">
    <citation type="submission" date="2020-02" db="EMBL/GenBank/DDBJ databases">
        <authorList>
            <person name="Ferguson B K."/>
        </authorList>
    </citation>
    <scope>NUCLEOTIDE SEQUENCE [LARGE SCALE GENOMIC DNA]</scope>
</reference>
<keyword evidence="3 7" id="KW-0690">Ribosome biogenesis</keyword>
<evidence type="ECO:0000256" key="4">
    <source>
        <dbReference type="ARBA" id="ARBA00022552"/>
    </source>
</evidence>
<dbReference type="GO" id="GO:0045943">
    <property type="term" value="P:positive regulation of transcription by RNA polymerase I"/>
    <property type="evidence" value="ECO:0007669"/>
    <property type="project" value="TreeGrafter"/>
</dbReference>
<dbReference type="EMBL" id="CADCXU010035423">
    <property type="protein sequence ID" value="CAB0020634.1"/>
    <property type="molecule type" value="Genomic_DNA"/>
</dbReference>
<proteinExistence type="inferred from homology"/>
<dbReference type="SUPFAM" id="SSF48371">
    <property type="entry name" value="ARM repeat"/>
    <property type="match status" value="1"/>
</dbReference>
<comment type="function">
    <text evidence="7">Involved in nucleolar processing of pre-18S ribosomal RNA.</text>
</comment>
<protein>
    <recommendedName>
        <fullName evidence="7">HEAT repeat-containing protein 1</fullName>
    </recommendedName>
</protein>